<dbReference type="InterPro" id="IPR011048">
    <property type="entry name" value="Haem_d1_sf"/>
</dbReference>
<dbReference type="PANTHER" id="PTHR30344:SF1">
    <property type="entry name" value="6-PHOSPHOGLUCONOLACTONASE"/>
    <property type="match status" value="1"/>
</dbReference>
<accession>A0A2H2ZM05</accession>
<sequence length="388" mass="40295">MKLSSTLSAALAISPALAAPTARATNTSSARLIYSNSGHIFLGSFNGTSVSTTLDAPVPGTIPSWLNFVAPNTLYAVDEGSSSTFLYNVDADANTVKEVTRVQGSAGVVHLEVNKAGTRMLGAGFGSGNIDVWDIEGGGLTLLKTIQSPGPVGPDTTRQASPHPHMAVNDPTGRFFVVNDLGTDSILVIDSQDDAFEIVNRVAVVPGSGPRHGVFYPAGAAQATHYFVLCEMGNIVVAYSLQYTDNGKGIEFETTQVLDSFGPNSQTPAGAAAGELVLSPDSKDLYLSNRLSGQATDNIAHIKIVDQGANVLKLLFIDTVSSGGGRPRMFSISNDGSSLFVTNQDGPLGVAVISRNPQDGSLNADFTGSIDASAFGEAGNGPQFIQQI</sequence>
<dbReference type="EMBL" id="LFMI01000231">
    <property type="protein sequence ID" value="OTA01735.1"/>
    <property type="molecule type" value="Genomic_DNA"/>
</dbReference>
<dbReference type="InterPro" id="IPR015943">
    <property type="entry name" value="WD40/YVTN_repeat-like_dom_sf"/>
</dbReference>
<feature type="signal peptide" evidence="2">
    <location>
        <begin position="1"/>
        <end position="18"/>
    </location>
</feature>
<gene>
    <name evidence="3" type="ORF">A9Z42_0020710</name>
</gene>
<evidence type="ECO:0000313" key="3">
    <source>
        <dbReference type="EMBL" id="OTA01735.1"/>
    </source>
</evidence>
<dbReference type="PANTHER" id="PTHR30344">
    <property type="entry name" value="6-PHOSPHOGLUCONOLACTONASE-RELATED"/>
    <property type="match status" value="1"/>
</dbReference>
<proteinExistence type="inferred from homology"/>
<keyword evidence="2" id="KW-0732">Signal</keyword>
<dbReference type="AlphaFoldDB" id="A0A2H2ZM05"/>
<reference evidence="3 4" key="1">
    <citation type="journal article" date="2015" name="Genome Announc.">
        <title>Genome sequence and annotation of Trichoderma parareesei, the ancestor of the cellulase producer Trichoderma reesei.</title>
        <authorList>
            <person name="Yang D."/>
            <person name="Pomraning K."/>
            <person name="Kopchinskiy A."/>
            <person name="Karimi Aghcheh R."/>
            <person name="Atanasova L."/>
            <person name="Chenthamara K."/>
            <person name="Baker S.E."/>
            <person name="Zhang R."/>
            <person name="Shen Q."/>
            <person name="Freitag M."/>
            <person name="Kubicek C.P."/>
            <person name="Druzhinina I.S."/>
        </authorList>
    </citation>
    <scope>NUCLEOTIDE SEQUENCE [LARGE SCALE GENOMIC DNA]</scope>
    <source>
        <strain evidence="3 4">CBS 125925</strain>
    </source>
</reference>
<organism evidence="3 4">
    <name type="scientific">Trichoderma parareesei</name>
    <name type="common">Filamentous fungus</name>
    <dbReference type="NCBI Taxonomy" id="858221"/>
    <lineage>
        <taxon>Eukaryota</taxon>
        <taxon>Fungi</taxon>
        <taxon>Dikarya</taxon>
        <taxon>Ascomycota</taxon>
        <taxon>Pezizomycotina</taxon>
        <taxon>Sordariomycetes</taxon>
        <taxon>Hypocreomycetidae</taxon>
        <taxon>Hypocreales</taxon>
        <taxon>Hypocreaceae</taxon>
        <taxon>Trichoderma</taxon>
    </lineage>
</organism>
<dbReference type="InterPro" id="IPR050282">
    <property type="entry name" value="Cycloisomerase_2"/>
</dbReference>
<dbReference type="InterPro" id="IPR019405">
    <property type="entry name" value="Lactonase_7-beta_prop"/>
</dbReference>
<protein>
    <submittedName>
        <fullName evidence="3">6-phosphogluconolactonase</fullName>
    </submittedName>
</protein>
<dbReference type="SUPFAM" id="SSF51004">
    <property type="entry name" value="C-terminal (heme d1) domain of cytochrome cd1-nitrite reductase"/>
    <property type="match status" value="1"/>
</dbReference>
<keyword evidence="4" id="KW-1185">Reference proteome</keyword>
<name>A0A2H2ZM05_TRIPA</name>
<dbReference type="Proteomes" id="UP000219286">
    <property type="component" value="Unassembled WGS sequence"/>
</dbReference>
<comment type="similarity">
    <text evidence="1">Belongs to the cycloisomerase 2 family.</text>
</comment>
<evidence type="ECO:0000256" key="1">
    <source>
        <dbReference type="ARBA" id="ARBA00005564"/>
    </source>
</evidence>
<dbReference type="OrthoDB" id="9972196at2759"/>
<evidence type="ECO:0000313" key="4">
    <source>
        <dbReference type="Proteomes" id="UP000219286"/>
    </source>
</evidence>
<comment type="caution">
    <text evidence="3">The sequence shown here is derived from an EMBL/GenBank/DDBJ whole genome shotgun (WGS) entry which is preliminary data.</text>
</comment>
<feature type="chain" id="PRO_5013587970" evidence="2">
    <location>
        <begin position="19"/>
        <end position="388"/>
    </location>
</feature>
<evidence type="ECO:0000256" key="2">
    <source>
        <dbReference type="SAM" id="SignalP"/>
    </source>
</evidence>
<dbReference type="Gene3D" id="2.130.10.10">
    <property type="entry name" value="YVTN repeat-like/Quinoprotein amine dehydrogenase"/>
    <property type="match status" value="1"/>
</dbReference>
<dbReference type="GO" id="GO:0017057">
    <property type="term" value="F:6-phosphogluconolactonase activity"/>
    <property type="evidence" value="ECO:0007669"/>
    <property type="project" value="TreeGrafter"/>
</dbReference>
<dbReference type="Pfam" id="PF10282">
    <property type="entry name" value="Lactonase"/>
    <property type="match status" value="1"/>
</dbReference>